<evidence type="ECO:0000313" key="2">
    <source>
        <dbReference type="EMBL" id="PJE57486.1"/>
    </source>
</evidence>
<dbReference type="Pfam" id="PF02875">
    <property type="entry name" value="Mur_ligase_C"/>
    <property type="match status" value="1"/>
</dbReference>
<feature type="domain" description="Mur ligase C-terminal" evidence="1">
    <location>
        <begin position="20"/>
        <end position="54"/>
    </location>
</feature>
<evidence type="ECO:0000259" key="1">
    <source>
        <dbReference type="Pfam" id="PF02875"/>
    </source>
</evidence>
<dbReference type="InterPro" id="IPR004101">
    <property type="entry name" value="Mur_ligase_C"/>
</dbReference>
<comment type="caution">
    <text evidence="2">The sequence shown here is derived from an EMBL/GenBank/DDBJ whole genome shotgun (WGS) entry which is preliminary data.</text>
</comment>
<dbReference type="EMBL" id="PFDX01000019">
    <property type="protein sequence ID" value="PJE57486.1"/>
    <property type="molecule type" value="Genomic_DNA"/>
</dbReference>
<dbReference type="Proteomes" id="UP000231648">
    <property type="component" value="Unassembled WGS sequence"/>
</dbReference>
<dbReference type="SUPFAM" id="SSF53244">
    <property type="entry name" value="MurD-like peptide ligases, peptide-binding domain"/>
    <property type="match status" value="1"/>
</dbReference>
<dbReference type="PANTHER" id="PTHR23135">
    <property type="entry name" value="MUR LIGASE FAMILY MEMBER"/>
    <property type="match status" value="1"/>
</dbReference>
<sequence>MEIDKNKILEILKNAKGVPGRMEIVIDKPFKVYVDYAHTPDSLIKVYQTIRKLQIPSPKS</sequence>
<proteinExistence type="predicted"/>
<organism evidence="2 3">
    <name type="scientific">Candidatus Portnoybacteria bacterium CG10_big_fil_rev_8_21_14_0_10_38_18</name>
    <dbReference type="NCBI Taxonomy" id="1974813"/>
    <lineage>
        <taxon>Bacteria</taxon>
        <taxon>Candidatus Portnoyibacteriota</taxon>
    </lineage>
</organism>
<dbReference type="GO" id="GO:0016881">
    <property type="term" value="F:acid-amino acid ligase activity"/>
    <property type="evidence" value="ECO:0007669"/>
    <property type="project" value="InterPro"/>
</dbReference>
<evidence type="ECO:0000313" key="3">
    <source>
        <dbReference type="Proteomes" id="UP000231648"/>
    </source>
</evidence>
<name>A0A2M8KC54_9BACT</name>
<protein>
    <recommendedName>
        <fullName evidence="1">Mur ligase C-terminal domain-containing protein</fullName>
    </recommendedName>
</protein>
<accession>A0A2M8KC54</accession>
<gene>
    <name evidence="2" type="ORF">COU82_01750</name>
</gene>
<dbReference type="AlphaFoldDB" id="A0A2M8KC54"/>
<dbReference type="InterPro" id="IPR036615">
    <property type="entry name" value="Mur_ligase_C_dom_sf"/>
</dbReference>
<feature type="non-terminal residue" evidence="2">
    <location>
        <position position="60"/>
    </location>
</feature>
<dbReference type="PANTHER" id="PTHR23135:SF4">
    <property type="entry name" value="UDP-N-ACETYLMURAMOYL-L-ALANYL-D-GLUTAMATE--2,6-DIAMINOPIMELATE LIGASE MURE HOMOLOG, CHLOROPLASTIC"/>
    <property type="match status" value="1"/>
</dbReference>
<reference evidence="3" key="1">
    <citation type="submission" date="2017-09" db="EMBL/GenBank/DDBJ databases">
        <title>Depth-based differentiation of microbial function through sediment-hosted aquifers and enrichment of novel symbionts in the deep terrestrial subsurface.</title>
        <authorList>
            <person name="Probst A.J."/>
            <person name="Ladd B."/>
            <person name="Jarett J.K."/>
            <person name="Geller-Mcgrath D.E."/>
            <person name="Sieber C.M.K."/>
            <person name="Emerson J.B."/>
            <person name="Anantharaman K."/>
            <person name="Thomas B.C."/>
            <person name="Malmstrom R."/>
            <person name="Stieglmeier M."/>
            <person name="Klingl A."/>
            <person name="Woyke T."/>
            <person name="Ryan C.M."/>
            <person name="Banfield J.F."/>
        </authorList>
    </citation>
    <scope>NUCLEOTIDE SEQUENCE [LARGE SCALE GENOMIC DNA]</scope>
</reference>
<dbReference type="Gene3D" id="3.90.190.20">
    <property type="entry name" value="Mur ligase, C-terminal domain"/>
    <property type="match status" value="1"/>
</dbReference>